<dbReference type="AlphaFoldDB" id="A0A444J4W4"/>
<accession>A0A444J4W4</accession>
<evidence type="ECO:0000256" key="1">
    <source>
        <dbReference type="SAM" id="Phobius"/>
    </source>
</evidence>
<keyword evidence="1" id="KW-1133">Transmembrane helix</keyword>
<feature type="transmembrane region" description="Helical" evidence="1">
    <location>
        <begin position="12"/>
        <end position="34"/>
    </location>
</feature>
<keyword evidence="1" id="KW-0812">Transmembrane</keyword>
<keyword evidence="3" id="KW-1185">Reference proteome</keyword>
<reference evidence="2 3" key="1">
    <citation type="submission" date="2017-01" db="EMBL/GenBank/DDBJ databases">
        <title>The cable genome- insights into the physiology and evolution of filamentous bacteria capable of sulfide oxidation via long distance electron transfer.</title>
        <authorList>
            <person name="Schreiber L."/>
            <person name="Bjerg J.T."/>
            <person name="Boggild A."/>
            <person name="Van De Vossenberg J."/>
            <person name="Meysman F."/>
            <person name="Nielsen L.P."/>
            <person name="Schramm A."/>
            <person name="Kjeldsen K.U."/>
        </authorList>
    </citation>
    <scope>NUCLEOTIDE SEQUENCE [LARGE SCALE GENOMIC DNA]</scope>
    <source>
        <strain evidence="2">MCF</strain>
    </source>
</reference>
<sequence length="53" mass="5850">MSAVCLIKSEKQCSAFFISIFSMVVGLSGSVNIVPYSSVYYLYDALSRCNIDE</sequence>
<organism evidence="2 3">
    <name type="scientific">Candidatus Electrothrix aarhusensis</name>
    <dbReference type="NCBI Taxonomy" id="1859131"/>
    <lineage>
        <taxon>Bacteria</taxon>
        <taxon>Pseudomonadati</taxon>
        <taxon>Thermodesulfobacteriota</taxon>
        <taxon>Desulfobulbia</taxon>
        <taxon>Desulfobulbales</taxon>
        <taxon>Desulfobulbaceae</taxon>
        <taxon>Candidatus Electrothrix</taxon>
    </lineage>
</organism>
<comment type="caution">
    <text evidence="2">The sequence shown here is derived from an EMBL/GenBank/DDBJ whole genome shotgun (WGS) entry which is preliminary data.</text>
</comment>
<name>A0A444J4W4_9BACT</name>
<proteinExistence type="predicted"/>
<evidence type="ECO:0000313" key="2">
    <source>
        <dbReference type="EMBL" id="RWX48133.1"/>
    </source>
</evidence>
<evidence type="ECO:0000313" key="3">
    <source>
        <dbReference type="Proteomes" id="UP000287853"/>
    </source>
</evidence>
<keyword evidence="1" id="KW-0472">Membrane</keyword>
<dbReference type="Proteomes" id="UP000287853">
    <property type="component" value="Unassembled WGS sequence"/>
</dbReference>
<dbReference type="EMBL" id="MTKO01000006">
    <property type="protein sequence ID" value="RWX48133.1"/>
    <property type="molecule type" value="Genomic_DNA"/>
</dbReference>
<protein>
    <submittedName>
        <fullName evidence="2">Uncharacterized protein</fullName>
    </submittedName>
</protein>
<gene>
    <name evidence="2" type="ORF">H206_05309</name>
</gene>